<comment type="caution">
    <text evidence="2">The sequence shown here is derived from an EMBL/GenBank/DDBJ whole genome shotgun (WGS) entry which is preliminary data.</text>
</comment>
<protein>
    <submittedName>
        <fullName evidence="2">Uncharacterized protein</fullName>
    </submittedName>
</protein>
<evidence type="ECO:0000313" key="2">
    <source>
        <dbReference type="EMBL" id="MPC25126.1"/>
    </source>
</evidence>
<evidence type="ECO:0000256" key="1">
    <source>
        <dbReference type="SAM" id="SignalP"/>
    </source>
</evidence>
<name>A0A5B7DVV4_PORTR</name>
<dbReference type="EMBL" id="VSRR010001419">
    <property type="protein sequence ID" value="MPC25126.1"/>
    <property type="molecule type" value="Genomic_DNA"/>
</dbReference>
<feature type="chain" id="PRO_5023142088" evidence="1">
    <location>
        <begin position="25"/>
        <end position="158"/>
    </location>
</feature>
<keyword evidence="3" id="KW-1185">Reference proteome</keyword>
<gene>
    <name evidence="2" type="ORF">E2C01_018227</name>
</gene>
<sequence>MFHHARWRVELAMWVGLGAEHAMSLVVEGAVVGRVGAGCRGFNGSTQYINTMVVVNVDVRAINFVDIAVSNGIADATFHFLHISDASHIINILKVLVVGTCGELSTIFVVCVGSKSFFDGTVPVELVNQRQVVGETLGVEPHTLVIYRCYMSANQKQL</sequence>
<dbReference type="AlphaFoldDB" id="A0A5B7DVV4"/>
<keyword evidence="1" id="KW-0732">Signal</keyword>
<evidence type="ECO:0000313" key="3">
    <source>
        <dbReference type="Proteomes" id="UP000324222"/>
    </source>
</evidence>
<proteinExistence type="predicted"/>
<accession>A0A5B7DVV4</accession>
<feature type="signal peptide" evidence="1">
    <location>
        <begin position="1"/>
        <end position="24"/>
    </location>
</feature>
<dbReference type="Proteomes" id="UP000324222">
    <property type="component" value="Unassembled WGS sequence"/>
</dbReference>
<reference evidence="2 3" key="1">
    <citation type="submission" date="2019-05" db="EMBL/GenBank/DDBJ databases">
        <title>Another draft genome of Portunus trituberculatus and its Hox gene families provides insights of decapod evolution.</title>
        <authorList>
            <person name="Jeong J.-H."/>
            <person name="Song I."/>
            <person name="Kim S."/>
            <person name="Choi T."/>
            <person name="Kim D."/>
            <person name="Ryu S."/>
            <person name="Kim W."/>
        </authorList>
    </citation>
    <scope>NUCLEOTIDE SEQUENCE [LARGE SCALE GENOMIC DNA]</scope>
    <source>
        <tissue evidence="2">Muscle</tissue>
    </source>
</reference>
<organism evidence="2 3">
    <name type="scientific">Portunus trituberculatus</name>
    <name type="common">Swimming crab</name>
    <name type="synonym">Neptunus trituberculatus</name>
    <dbReference type="NCBI Taxonomy" id="210409"/>
    <lineage>
        <taxon>Eukaryota</taxon>
        <taxon>Metazoa</taxon>
        <taxon>Ecdysozoa</taxon>
        <taxon>Arthropoda</taxon>
        <taxon>Crustacea</taxon>
        <taxon>Multicrustacea</taxon>
        <taxon>Malacostraca</taxon>
        <taxon>Eumalacostraca</taxon>
        <taxon>Eucarida</taxon>
        <taxon>Decapoda</taxon>
        <taxon>Pleocyemata</taxon>
        <taxon>Brachyura</taxon>
        <taxon>Eubrachyura</taxon>
        <taxon>Portunoidea</taxon>
        <taxon>Portunidae</taxon>
        <taxon>Portuninae</taxon>
        <taxon>Portunus</taxon>
    </lineage>
</organism>